<keyword evidence="2" id="KW-1185">Reference proteome</keyword>
<proteinExistence type="predicted"/>
<sequence length="164" mass="18474">MRDTDHGADFSALRDQYRRARRQERDRMAAYFKALPDFDTGPRPGGSGIGRYTSGRRLAPPYDLRDWMWVCVRRGETEFLLSLQTFDRDPNSGNLHALTDRIGVYAYTGAYSAADAQEQMKITPLELPLSGADLDTLAELLRALSDCAGDQEAYRAVCRKYGLV</sequence>
<reference evidence="1 2" key="1">
    <citation type="submission" date="2024-03" db="EMBL/GenBank/DDBJ databases">
        <title>Human intestinal bacterial collection.</title>
        <authorList>
            <person name="Pauvert C."/>
            <person name="Hitch T.C.A."/>
            <person name="Clavel T."/>
        </authorList>
    </citation>
    <scope>NUCLEOTIDE SEQUENCE [LARGE SCALE GENOMIC DNA]</scope>
    <source>
        <strain evidence="1 2">CLA-AP-H29</strain>
    </source>
</reference>
<evidence type="ECO:0008006" key="3">
    <source>
        <dbReference type="Google" id="ProtNLM"/>
    </source>
</evidence>
<accession>A0ABV1EA59</accession>
<comment type="caution">
    <text evidence="1">The sequence shown here is derived from an EMBL/GenBank/DDBJ whole genome shotgun (WGS) entry which is preliminary data.</text>
</comment>
<gene>
    <name evidence="1" type="ORF">WMO64_11850</name>
</gene>
<dbReference type="EMBL" id="JBBMFK010000020">
    <property type="protein sequence ID" value="MEQ2444156.1"/>
    <property type="molecule type" value="Genomic_DNA"/>
</dbReference>
<dbReference type="Proteomes" id="UP001464378">
    <property type="component" value="Unassembled WGS sequence"/>
</dbReference>
<evidence type="ECO:0000313" key="2">
    <source>
        <dbReference type="Proteomes" id="UP001464378"/>
    </source>
</evidence>
<protein>
    <recommendedName>
        <fullName evidence="3">IDEAL domain-containing protein</fullName>
    </recommendedName>
</protein>
<evidence type="ECO:0000313" key="1">
    <source>
        <dbReference type="EMBL" id="MEQ2444156.1"/>
    </source>
</evidence>
<organism evidence="1 2">
    <name type="scientific">Pseudoflavonifractor intestinihominis</name>
    <dbReference type="NCBI Taxonomy" id="3133171"/>
    <lineage>
        <taxon>Bacteria</taxon>
        <taxon>Bacillati</taxon>
        <taxon>Bacillota</taxon>
        <taxon>Clostridia</taxon>
        <taxon>Eubacteriales</taxon>
        <taxon>Oscillospiraceae</taxon>
        <taxon>Pseudoflavonifractor</taxon>
    </lineage>
</organism>
<name>A0ABV1EA59_9FIRM</name>
<dbReference type="RefSeq" id="WP_349232126.1">
    <property type="nucleotide sequence ID" value="NZ_JBBMFK010000020.1"/>
</dbReference>